<feature type="transmembrane region" description="Helical" evidence="1">
    <location>
        <begin position="12"/>
        <end position="29"/>
    </location>
</feature>
<gene>
    <name evidence="2" type="ORF">ABIE13_001077</name>
</gene>
<feature type="transmembrane region" description="Helical" evidence="1">
    <location>
        <begin position="122"/>
        <end position="143"/>
    </location>
</feature>
<keyword evidence="1" id="KW-1133">Transmembrane helix</keyword>
<evidence type="ECO:0000256" key="1">
    <source>
        <dbReference type="SAM" id="Phobius"/>
    </source>
</evidence>
<feature type="transmembrane region" description="Helical" evidence="1">
    <location>
        <begin position="97"/>
        <end position="116"/>
    </location>
</feature>
<comment type="caution">
    <text evidence="2">The sequence shown here is derived from an EMBL/GenBank/DDBJ whole genome shotgun (WGS) entry which is preliminary data.</text>
</comment>
<dbReference type="Proteomes" id="UP001549320">
    <property type="component" value="Unassembled WGS sequence"/>
</dbReference>
<reference evidence="2 3" key="1">
    <citation type="submission" date="2024-06" db="EMBL/GenBank/DDBJ databases">
        <title>Sorghum-associated microbial communities from plants grown in Nebraska, USA.</title>
        <authorList>
            <person name="Schachtman D."/>
        </authorList>
    </citation>
    <scope>NUCLEOTIDE SEQUENCE [LARGE SCALE GENOMIC DNA]</scope>
    <source>
        <strain evidence="2 3">2709</strain>
    </source>
</reference>
<sequence length="157" mass="17225">MIETYFNAERAEGLLFAFIGAAAIVIAIWGWRQGAFWRGAAWPLVVVALIQISVGVSVGLRSAKDSQRVQHIVEQEPARIASEEIPRMQAVMKSFATNRWIEIGFLIIGLLVAMFASRGGTMQGAGAGLAVQAGLVLLLDLFAERRGHTYLEWLRTL</sequence>
<protein>
    <submittedName>
        <fullName evidence="2">F0F1-type ATP synthase assembly protein I</fullName>
    </submittedName>
</protein>
<evidence type="ECO:0000313" key="2">
    <source>
        <dbReference type="EMBL" id="MET4575977.1"/>
    </source>
</evidence>
<organism evidence="2 3">
    <name type="scientific">Ottowia thiooxydans</name>
    <dbReference type="NCBI Taxonomy" id="219182"/>
    <lineage>
        <taxon>Bacteria</taxon>
        <taxon>Pseudomonadati</taxon>
        <taxon>Pseudomonadota</taxon>
        <taxon>Betaproteobacteria</taxon>
        <taxon>Burkholderiales</taxon>
        <taxon>Comamonadaceae</taxon>
        <taxon>Ottowia</taxon>
    </lineage>
</organism>
<keyword evidence="3" id="KW-1185">Reference proteome</keyword>
<name>A0ABV2Q4X5_9BURK</name>
<accession>A0ABV2Q4X5</accession>
<keyword evidence="1" id="KW-0812">Transmembrane</keyword>
<proteinExistence type="predicted"/>
<dbReference type="EMBL" id="JBEPSH010000002">
    <property type="protein sequence ID" value="MET4575977.1"/>
    <property type="molecule type" value="Genomic_DNA"/>
</dbReference>
<evidence type="ECO:0000313" key="3">
    <source>
        <dbReference type="Proteomes" id="UP001549320"/>
    </source>
</evidence>
<feature type="transmembrane region" description="Helical" evidence="1">
    <location>
        <begin position="41"/>
        <end position="60"/>
    </location>
</feature>
<dbReference type="RefSeq" id="WP_354441789.1">
    <property type="nucleotide sequence ID" value="NZ_JBEPSH010000002.1"/>
</dbReference>
<keyword evidence="1" id="KW-0472">Membrane</keyword>